<dbReference type="Gene3D" id="3.20.20.80">
    <property type="entry name" value="Glycosidases"/>
    <property type="match status" value="1"/>
</dbReference>
<dbReference type="Pfam" id="PF00754">
    <property type="entry name" value="F5_F8_type_C"/>
    <property type="match status" value="2"/>
</dbReference>
<evidence type="ECO:0000313" key="8">
    <source>
        <dbReference type="Proteomes" id="UP000619457"/>
    </source>
</evidence>
<dbReference type="AlphaFoldDB" id="A0A918PR92"/>
<feature type="domain" description="F5/8 type C" evidence="6">
    <location>
        <begin position="478"/>
        <end position="646"/>
    </location>
</feature>
<dbReference type="GO" id="GO:0004560">
    <property type="term" value="F:alpha-L-fucosidase activity"/>
    <property type="evidence" value="ECO:0007669"/>
    <property type="project" value="InterPro"/>
</dbReference>
<dbReference type="EC" id="3.2.1.51" evidence="2"/>
<evidence type="ECO:0000259" key="6">
    <source>
        <dbReference type="PROSITE" id="PS50022"/>
    </source>
</evidence>
<dbReference type="PROSITE" id="PS50022">
    <property type="entry name" value="FA58C_3"/>
    <property type="match status" value="1"/>
</dbReference>
<dbReference type="InterPro" id="IPR057739">
    <property type="entry name" value="Glyco_hydro_29_N"/>
</dbReference>
<dbReference type="Pfam" id="PF01120">
    <property type="entry name" value="Alpha_L_fucos"/>
    <property type="match status" value="1"/>
</dbReference>
<dbReference type="SUPFAM" id="SSF51445">
    <property type="entry name" value="(Trans)glycosidases"/>
    <property type="match status" value="1"/>
</dbReference>
<dbReference type="EMBL" id="BMWX01000002">
    <property type="protein sequence ID" value="GGZ20084.1"/>
    <property type="molecule type" value="Genomic_DNA"/>
</dbReference>
<dbReference type="PANTHER" id="PTHR10030:SF37">
    <property type="entry name" value="ALPHA-L-FUCOSIDASE-RELATED"/>
    <property type="match status" value="1"/>
</dbReference>
<evidence type="ECO:0000256" key="1">
    <source>
        <dbReference type="ARBA" id="ARBA00007951"/>
    </source>
</evidence>
<protein>
    <recommendedName>
        <fullName evidence="2">alpha-L-fucosidase</fullName>
        <ecNumber evidence="2">3.2.1.51</ecNumber>
    </recommendedName>
</protein>
<dbReference type="Gene3D" id="2.60.120.260">
    <property type="entry name" value="Galactose-binding domain-like"/>
    <property type="match status" value="2"/>
</dbReference>
<keyword evidence="4" id="KW-0378">Hydrolase</keyword>
<reference evidence="7" key="2">
    <citation type="submission" date="2020-09" db="EMBL/GenBank/DDBJ databases">
        <authorList>
            <person name="Sun Q."/>
            <person name="Kim S."/>
        </authorList>
    </citation>
    <scope>NUCLEOTIDE SEQUENCE</scope>
    <source>
        <strain evidence="7">KCTC 12368</strain>
    </source>
</reference>
<comment type="similarity">
    <text evidence="1">Belongs to the glycosyl hydrolase 29 family.</text>
</comment>
<dbReference type="SUPFAM" id="SSF49785">
    <property type="entry name" value="Galactose-binding domain-like"/>
    <property type="match status" value="2"/>
</dbReference>
<evidence type="ECO:0000256" key="4">
    <source>
        <dbReference type="ARBA" id="ARBA00022801"/>
    </source>
</evidence>
<proteinExistence type="inferred from homology"/>
<keyword evidence="5" id="KW-0326">Glycosidase</keyword>
<comment type="caution">
    <text evidence="7">The sequence shown here is derived from an EMBL/GenBank/DDBJ whole genome shotgun (WGS) entry which is preliminary data.</text>
</comment>
<reference evidence="7" key="1">
    <citation type="journal article" date="2014" name="Int. J. Syst. Evol. Microbiol.">
        <title>Complete genome sequence of Corynebacterium casei LMG S-19264T (=DSM 44701T), isolated from a smear-ripened cheese.</title>
        <authorList>
            <consortium name="US DOE Joint Genome Institute (JGI-PGF)"/>
            <person name="Walter F."/>
            <person name="Albersmeier A."/>
            <person name="Kalinowski J."/>
            <person name="Ruckert C."/>
        </authorList>
    </citation>
    <scope>NUCLEOTIDE SEQUENCE</scope>
    <source>
        <strain evidence="7">KCTC 12368</strain>
    </source>
</reference>
<organism evidence="7 8">
    <name type="scientific">Echinicola pacifica</name>
    <dbReference type="NCBI Taxonomy" id="346377"/>
    <lineage>
        <taxon>Bacteria</taxon>
        <taxon>Pseudomonadati</taxon>
        <taxon>Bacteroidota</taxon>
        <taxon>Cytophagia</taxon>
        <taxon>Cytophagales</taxon>
        <taxon>Cyclobacteriaceae</taxon>
        <taxon>Echinicola</taxon>
    </lineage>
</organism>
<keyword evidence="3" id="KW-0732">Signal</keyword>
<dbReference type="GO" id="GO:0005764">
    <property type="term" value="C:lysosome"/>
    <property type="evidence" value="ECO:0007669"/>
    <property type="project" value="TreeGrafter"/>
</dbReference>
<evidence type="ECO:0000256" key="2">
    <source>
        <dbReference type="ARBA" id="ARBA00012662"/>
    </source>
</evidence>
<accession>A0A918PR92</accession>
<dbReference type="InterPro" id="IPR000933">
    <property type="entry name" value="Glyco_hydro_29"/>
</dbReference>
<gene>
    <name evidence="7" type="ORF">GCM10007049_10790</name>
</gene>
<dbReference type="InterPro" id="IPR017853">
    <property type="entry name" value="GH"/>
</dbReference>
<dbReference type="GO" id="GO:0006004">
    <property type="term" value="P:fucose metabolic process"/>
    <property type="evidence" value="ECO:0007669"/>
    <property type="project" value="TreeGrafter"/>
</dbReference>
<name>A0A918PR92_9BACT</name>
<evidence type="ECO:0000256" key="3">
    <source>
        <dbReference type="ARBA" id="ARBA00022729"/>
    </source>
</evidence>
<keyword evidence="8" id="KW-1185">Reference proteome</keyword>
<dbReference type="InterPro" id="IPR059177">
    <property type="entry name" value="GH29D-like_dom"/>
</dbReference>
<evidence type="ECO:0000313" key="7">
    <source>
        <dbReference type="EMBL" id="GGZ20084.1"/>
    </source>
</evidence>
<dbReference type="PANTHER" id="PTHR10030">
    <property type="entry name" value="ALPHA-L-FUCOSIDASE"/>
    <property type="match status" value="1"/>
</dbReference>
<dbReference type="FunFam" id="3.20.20.80:FF:000052">
    <property type="entry name" value="Putative alpha-L-fucosidase 1"/>
    <property type="match status" value="1"/>
</dbReference>
<dbReference type="Pfam" id="PF13290">
    <property type="entry name" value="CHB_HEX_C_1"/>
    <property type="match status" value="1"/>
</dbReference>
<evidence type="ECO:0000256" key="5">
    <source>
        <dbReference type="ARBA" id="ARBA00023295"/>
    </source>
</evidence>
<dbReference type="Proteomes" id="UP000619457">
    <property type="component" value="Unassembled WGS sequence"/>
</dbReference>
<dbReference type="GO" id="GO:0016139">
    <property type="term" value="P:glycoside catabolic process"/>
    <property type="evidence" value="ECO:0007669"/>
    <property type="project" value="TreeGrafter"/>
</dbReference>
<dbReference type="InterPro" id="IPR008979">
    <property type="entry name" value="Galactose-bd-like_sf"/>
</dbReference>
<dbReference type="InterPro" id="IPR000421">
    <property type="entry name" value="FA58C"/>
</dbReference>
<sequence>MEFYAFIHFNINTFSNMEWGLGDEKPEIFNPSELDARQWAKVAKESGMKGIIITAKHHDGFCLWPTATTEHSVKNSPWKNGEGDVLRELADACKEYGLKFGVYLSPWDRNNAHYGTPEYIDIFRSQLRELLTNYGDIFEVWFDGANGGSGYYGGANEDRRVDKKTYYDWENTYKIIRELQPNAVIFSDAGPDIRWVGNEEGHAYPTTWSNLMRDEVYGGMPEYAPEYSSGQENGTHWVPAEVDVSIRPGWYYHPYEDHKVKTLPQLLDIYYESIGRNGSLLLNFPVDQRGLIHEKDAEQVLKLAAKIKEDFAENLINNLASIESSSDRGHGYTADLIADEKPETYWTMGDEEISGSITMTFDEPTAFNRFLVQEYIPLGQRVKAFTLEVKTDQGWEEIANETTIGYKRILRLPEITTSALRFTVTDAKSVPLISEMGIYNAPNVVVAPIVKRNPQGMVSLEVPDQGVDIYYTTDGTEPSKSSTSYSGPFAVTEPHTINALAIDQKSGKTSEISRLDLDMAKGDWKVLSEGEKPEQLIDENYGTFYSSKDNMAIIDLGKQAAVKGFTYMPMQNRYLNGVIQNYEFAVSQDGKNWKTVSKGEFGNIANSPIEQKISFASSPARYIRLKATKTLDGNSATFAEIGIITK</sequence>
<dbReference type="SMART" id="SM00812">
    <property type="entry name" value="Alpha_L_fucos"/>
    <property type="match status" value="1"/>
</dbReference>